<feature type="domain" description="AP2/ERF" evidence="9">
    <location>
        <begin position="114"/>
        <end position="171"/>
    </location>
</feature>
<keyword evidence="3" id="KW-0805">Transcription regulation</keyword>
<evidence type="ECO:0000256" key="1">
    <source>
        <dbReference type="ARBA" id="ARBA00004123"/>
    </source>
</evidence>
<dbReference type="Pfam" id="PF00847">
    <property type="entry name" value="AP2"/>
    <property type="match status" value="1"/>
</dbReference>
<dbReference type="InterPro" id="IPR016177">
    <property type="entry name" value="DNA-bd_dom_sf"/>
</dbReference>
<dbReference type="PANTHER" id="PTHR31194:SF189">
    <property type="entry name" value="AP2_ERF DOMAIN-CONTAINING PROTEIN"/>
    <property type="match status" value="1"/>
</dbReference>
<dbReference type="PANTHER" id="PTHR31194">
    <property type="entry name" value="SHN SHINE , DNA BINDING / TRANSCRIPTION FACTOR"/>
    <property type="match status" value="1"/>
</dbReference>
<keyword evidence="5" id="KW-0804">Transcription</keyword>
<comment type="subcellular location">
    <subcellularLocation>
        <location evidence="1">Nucleus</location>
    </subcellularLocation>
</comment>
<comment type="similarity">
    <text evidence="7">Belongs to the AP2/ERF transcription factor family. ERF subfamily.</text>
</comment>
<feature type="region of interest" description="Disordered" evidence="8">
    <location>
        <begin position="27"/>
        <end position="60"/>
    </location>
</feature>
<dbReference type="SUPFAM" id="SSF54171">
    <property type="entry name" value="DNA-binding domain"/>
    <property type="match status" value="1"/>
</dbReference>
<name>A0A834SGS2_9FABA</name>
<evidence type="ECO:0000256" key="8">
    <source>
        <dbReference type="SAM" id="MobiDB-lite"/>
    </source>
</evidence>
<comment type="caution">
    <text evidence="10">The sequence shown here is derived from an EMBL/GenBank/DDBJ whole genome shotgun (WGS) entry which is preliminary data.</text>
</comment>
<dbReference type="GO" id="GO:0003677">
    <property type="term" value="F:DNA binding"/>
    <property type="evidence" value="ECO:0007669"/>
    <property type="project" value="UniProtKB-KW"/>
</dbReference>
<evidence type="ECO:0000256" key="4">
    <source>
        <dbReference type="ARBA" id="ARBA00023125"/>
    </source>
</evidence>
<gene>
    <name evidence="10" type="ORF">G2W53_042392</name>
</gene>
<dbReference type="GO" id="GO:0009877">
    <property type="term" value="P:nodulation"/>
    <property type="evidence" value="ECO:0007669"/>
    <property type="project" value="UniProtKB-KW"/>
</dbReference>
<keyword evidence="2" id="KW-0536">Nodulation</keyword>
<dbReference type="OrthoDB" id="773121at2759"/>
<evidence type="ECO:0000256" key="7">
    <source>
        <dbReference type="ARBA" id="ARBA00024343"/>
    </source>
</evidence>
<evidence type="ECO:0000313" key="10">
    <source>
        <dbReference type="EMBL" id="KAF7803281.1"/>
    </source>
</evidence>
<feature type="compositionally biased region" description="Polar residues" evidence="8">
    <location>
        <begin position="31"/>
        <end position="40"/>
    </location>
</feature>
<organism evidence="10 11">
    <name type="scientific">Senna tora</name>
    <dbReference type="NCBI Taxonomy" id="362788"/>
    <lineage>
        <taxon>Eukaryota</taxon>
        <taxon>Viridiplantae</taxon>
        <taxon>Streptophyta</taxon>
        <taxon>Embryophyta</taxon>
        <taxon>Tracheophyta</taxon>
        <taxon>Spermatophyta</taxon>
        <taxon>Magnoliopsida</taxon>
        <taxon>eudicotyledons</taxon>
        <taxon>Gunneridae</taxon>
        <taxon>Pentapetalae</taxon>
        <taxon>rosids</taxon>
        <taxon>fabids</taxon>
        <taxon>Fabales</taxon>
        <taxon>Fabaceae</taxon>
        <taxon>Caesalpinioideae</taxon>
        <taxon>Cassia clade</taxon>
        <taxon>Senna</taxon>
    </lineage>
</organism>
<evidence type="ECO:0000256" key="5">
    <source>
        <dbReference type="ARBA" id="ARBA00023163"/>
    </source>
</evidence>
<dbReference type="SMART" id="SM00380">
    <property type="entry name" value="AP2"/>
    <property type="match status" value="1"/>
</dbReference>
<dbReference type="GO" id="GO:0003700">
    <property type="term" value="F:DNA-binding transcription factor activity"/>
    <property type="evidence" value="ECO:0007669"/>
    <property type="project" value="InterPro"/>
</dbReference>
<reference evidence="10" key="1">
    <citation type="submission" date="2020-09" db="EMBL/GenBank/DDBJ databases">
        <title>Genome-Enabled Discovery of Anthraquinone Biosynthesis in Senna tora.</title>
        <authorList>
            <person name="Kang S.-H."/>
            <person name="Pandey R.P."/>
            <person name="Lee C.-M."/>
            <person name="Sim J.-S."/>
            <person name="Jeong J.-T."/>
            <person name="Choi B.-S."/>
            <person name="Jung M."/>
            <person name="Ginzburg D."/>
            <person name="Zhao K."/>
            <person name="Won S.Y."/>
            <person name="Oh T.-J."/>
            <person name="Yu Y."/>
            <person name="Kim N.-H."/>
            <person name="Lee O.R."/>
            <person name="Lee T.-H."/>
            <person name="Bashyal P."/>
            <person name="Kim T.-S."/>
            <person name="Lee W.-H."/>
            <person name="Kawkins C."/>
            <person name="Kim C.-K."/>
            <person name="Kim J.S."/>
            <person name="Ahn B.O."/>
            <person name="Rhee S.Y."/>
            <person name="Sohng J.K."/>
        </authorList>
    </citation>
    <scope>NUCLEOTIDE SEQUENCE</scope>
    <source>
        <tissue evidence="10">Leaf</tissue>
    </source>
</reference>
<dbReference type="FunFam" id="3.30.730.10:FF:000005">
    <property type="entry name" value="ethylene-responsive transcription factor RAP2-11"/>
    <property type="match status" value="1"/>
</dbReference>
<dbReference type="InterPro" id="IPR001471">
    <property type="entry name" value="AP2/ERF_dom"/>
</dbReference>
<evidence type="ECO:0000313" key="11">
    <source>
        <dbReference type="Proteomes" id="UP000634136"/>
    </source>
</evidence>
<evidence type="ECO:0000259" key="9">
    <source>
        <dbReference type="PROSITE" id="PS51032"/>
    </source>
</evidence>
<keyword evidence="6" id="KW-0539">Nucleus</keyword>
<evidence type="ECO:0000256" key="2">
    <source>
        <dbReference type="ARBA" id="ARBA00022458"/>
    </source>
</evidence>
<dbReference type="CDD" id="cd00018">
    <property type="entry name" value="AP2"/>
    <property type="match status" value="1"/>
</dbReference>
<dbReference type="Gene3D" id="3.30.730.10">
    <property type="entry name" value="AP2/ERF domain"/>
    <property type="match status" value="1"/>
</dbReference>
<evidence type="ECO:0000256" key="3">
    <source>
        <dbReference type="ARBA" id="ARBA00023015"/>
    </source>
</evidence>
<sequence>MDASRVLQSLDSLWFFTNILTCPDHPLGETTLLQSPPSKSSESETQKKHRGGGRRRRRRRKVRVVTESFLKLDMHTRMLPYDDETAMKEHLKSWAYAVACTVKSKKPSSRGHPRFVGVRQRPSGRWVAEIKDSLQKVRLWLGTFDTAEDAARAYDTAARALRGANARTNFDLPHSAASAGGGFKYVPPENLEPFSFEEMCEAETGEGLLGALKAKLLDEKEKGKGSLGSLSSSTIQKQKQKETEMIWKGKSSTSTSSVAVVSSGHDDDGMMRSMGWSNSKDTEYVAPNWVAEAHTTTQRAEGNGLLGDCVSGGMMGGRSVWMGEGMNLGEMGGGASEGILWTCEEAQQQQEMNNAHCDSNSWFSSSGSWDPLLYAAASELA</sequence>
<dbReference type="AlphaFoldDB" id="A0A834SGS2"/>
<keyword evidence="4" id="KW-0238">DNA-binding</keyword>
<protein>
    <submittedName>
        <fullName evidence="10">Ethylene-responsive transcription factor ERN2-like</fullName>
    </submittedName>
</protein>
<dbReference type="PROSITE" id="PS51032">
    <property type="entry name" value="AP2_ERF"/>
    <property type="match status" value="1"/>
</dbReference>
<dbReference type="PRINTS" id="PR00367">
    <property type="entry name" value="ETHRSPELEMNT"/>
</dbReference>
<dbReference type="EMBL" id="JAAIUW010000013">
    <property type="protein sequence ID" value="KAF7803281.1"/>
    <property type="molecule type" value="Genomic_DNA"/>
</dbReference>
<dbReference type="InterPro" id="IPR036955">
    <property type="entry name" value="AP2/ERF_dom_sf"/>
</dbReference>
<accession>A0A834SGS2</accession>
<dbReference type="Proteomes" id="UP000634136">
    <property type="component" value="Unassembled WGS sequence"/>
</dbReference>
<keyword evidence="11" id="KW-1185">Reference proteome</keyword>
<evidence type="ECO:0000256" key="6">
    <source>
        <dbReference type="ARBA" id="ARBA00023242"/>
    </source>
</evidence>
<dbReference type="InterPro" id="IPR050913">
    <property type="entry name" value="AP2/ERF_ERF"/>
</dbReference>
<dbReference type="GO" id="GO:0005634">
    <property type="term" value="C:nucleus"/>
    <property type="evidence" value="ECO:0007669"/>
    <property type="project" value="UniProtKB-SubCell"/>
</dbReference>
<feature type="compositionally biased region" description="Basic residues" evidence="8">
    <location>
        <begin position="47"/>
        <end position="60"/>
    </location>
</feature>
<proteinExistence type="inferred from homology"/>